<comment type="similarity">
    <text evidence="1">Belongs to the iron-containing alcohol dehydrogenase family.</text>
</comment>
<dbReference type="Pfam" id="PF00465">
    <property type="entry name" value="Fe-ADH"/>
    <property type="match status" value="1"/>
</dbReference>
<evidence type="ECO:0000256" key="1">
    <source>
        <dbReference type="ARBA" id="ARBA00007358"/>
    </source>
</evidence>
<gene>
    <name evidence="4" type="ORF">MFMK1_000927</name>
</gene>
<feature type="domain" description="Alcohol dehydrogenase iron-type/glycerol dehydrogenase GldA" evidence="3">
    <location>
        <begin position="2"/>
        <end position="88"/>
    </location>
</feature>
<dbReference type="InterPro" id="IPR001670">
    <property type="entry name" value="ADH_Fe/GldA"/>
</dbReference>
<dbReference type="GO" id="GO:0046872">
    <property type="term" value="F:metal ion binding"/>
    <property type="evidence" value="ECO:0007669"/>
    <property type="project" value="InterPro"/>
</dbReference>
<reference evidence="4 5" key="1">
    <citation type="submission" date="2023-04" db="EMBL/GenBank/DDBJ databases">
        <authorList>
            <person name="Hsu D."/>
        </authorList>
    </citation>
    <scope>NUCLEOTIDE SEQUENCE [LARGE SCALE GENOMIC DNA]</scope>
    <source>
        <strain evidence="4 5">MK1</strain>
    </source>
</reference>
<dbReference type="AlphaFoldDB" id="A0AAU0UJ86"/>
<dbReference type="PANTHER" id="PTHR11496">
    <property type="entry name" value="ALCOHOL DEHYDROGENASE"/>
    <property type="match status" value="1"/>
</dbReference>
<dbReference type="Proteomes" id="UP001329915">
    <property type="component" value="Chromosome"/>
</dbReference>
<accession>A0AAU0UJ86</accession>
<evidence type="ECO:0000256" key="2">
    <source>
        <dbReference type="ARBA" id="ARBA00023002"/>
    </source>
</evidence>
<dbReference type="Gene3D" id="3.40.50.1970">
    <property type="match status" value="1"/>
</dbReference>
<keyword evidence="2 4" id="KW-0560">Oxidoreductase</keyword>
<dbReference type="RefSeq" id="WP_366923989.1">
    <property type="nucleotide sequence ID" value="NZ_CP121694.1"/>
</dbReference>
<organism evidence="4 5">
    <name type="scientific">Metallumcola ferriviriculae</name>
    <dbReference type="NCBI Taxonomy" id="3039180"/>
    <lineage>
        <taxon>Bacteria</taxon>
        <taxon>Bacillati</taxon>
        <taxon>Bacillota</taxon>
        <taxon>Clostridia</taxon>
        <taxon>Neomoorellales</taxon>
        <taxon>Desulfitibacteraceae</taxon>
        <taxon>Metallumcola</taxon>
    </lineage>
</organism>
<evidence type="ECO:0000313" key="5">
    <source>
        <dbReference type="Proteomes" id="UP001329915"/>
    </source>
</evidence>
<sequence length="94" mass="9766">MAREFEPGILIAVGGGSVIAAAKCIWIGYERPDLDIRMVNPLEPLGLRKKAFFAAVLTTSGTGSEATGAAVITDGQKMSVVHPELVPSAETLGV</sequence>
<dbReference type="GO" id="GO:0004022">
    <property type="term" value="F:alcohol dehydrogenase (NAD+) activity"/>
    <property type="evidence" value="ECO:0007669"/>
    <property type="project" value="UniProtKB-EC"/>
</dbReference>
<dbReference type="SUPFAM" id="SSF56796">
    <property type="entry name" value="Dehydroquinate synthase-like"/>
    <property type="match status" value="1"/>
</dbReference>
<dbReference type="EC" id="1.1.1.1" evidence="4"/>
<protein>
    <submittedName>
        <fullName evidence="4">Iron-containing alcohol dehydrogenase</fullName>
        <ecNumber evidence="4">1.1.1.1</ecNumber>
    </submittedName>
</protein>
<dbReference type="PANTHER" id="PTHR11496:SF102">
    <property type="entry name" value="ALCOHOL DEHYDROGENASE 4"/>
    <property type="match status" value="1"/>
</dbReference>
<dbReference type="EMBL" id="CP121694">
    <property type="protein sequence ID" value="WRO21131.1"/>
    <property type="molecule type" value="Genomic_DNA"/>
</dbReference>
<keyword evidence="5" id="KW-1185">Reference proteome</keyword>
<evidence type="ECO:0000259" key="3">
    <source>
        <dbReference type="Pfam" id="PF00465"/>
    </source>
</evidence>
<dbReference type="InterPro" id="IPR039697">
    <property type="entry name" value="Alcohol_dehydrogenase_Fe"/>
</dbReference>
<proteinExistence type="inferred from homology"/>
<evidence type="ECO:0000313" key="4">
    <source>
        <dbReference type="EMBL" id="WRO21131.1"/>
    </source>
</evidence>
<dbReference type="KEGG" id="dbc:MFMK1_000927"/>
<name>A0AAU0UJ86_9FIRM</name>